<comment type="caution">
    <text evidence="2">The sequence shown here is derived from an EMBL/GenBank/DDBJ whole genome shotgun (WGS) entry which is preliminary data.</text>
</comment>
<evidence type="ECO:0000313" key="2">
    <source>
        <dbReference type="EMBL" id="KYO28516.1"/>
    </source>
</evidence>
<accession>A0A151MVE2</accession>
<keyword evidence="3" id="KW-1185">Reference proteome</keyword>
<name>A0A151MVE2_ALLMI</name>
<organism evidence="2 3">
    <name type="scientific">Alligator mississippiensis</name>
    <name type="common">American alligator</name>
    <dbReference type="NCBI Taxonomy" id="8496"/>
    <lineage>
        <taxon>Eukaryota</taxon>
        <taxon>Metazoa</taxon>
        <taxon>Chordata</taxon>
        <taxon>Craniata</taxon>
        <taxon>Vertebrata</taxon>
        <taxon>Euteleostomi</taxon>
        <taxon>Archelosauria</taxon>
        <taxon>Archosauria</taxon>
        <taxon>Crocodylia</taxon>
        <taxon>Alligatoridae</taxon>
        <taxon>Alligatorinae</taxon>
        <taxon>Alligator</taxon>
    </lineage>
</organism>
<protein>
    <submittedName>
        <fullName evidence="2">Uncharacterized protein</fullName>
    </submittedName>
</protein>
<evidence type="ECO:0000256" key="1">
    <source>
        <dbReference type="SAM" id="MobiDB-lite"/>
    </source>
</evidence>
<evidence type="ECO:0000313" key="3">
    <source>
        <dbReference type="Proteomes" id="UP000050525"/>
    </source>
</evidence>
<reference evidence="2 3" key="1">
    <citation type="journal article" date="2012" name="Genome Biol.">
        <title>Sequencing three crocodilian genomes to illuminate the evolution of archosaurs and amniotes.</title>
        <authorList>
            <person name="St John J.A."/>
            <person name="Braun E.L."/>
            <person name="Isberg S.R."/>
            <person name="Miles L.G."/>
            <person name="Chong A.Y."/>
            <person name="Gongora J."/>
            <person name="Dalzell P."/>
            <person name="Moran C."/>
            <person name="Bed'hom B."/>
            <person name="Abzhanov A."/>
            <person name="Burgess S.C."/>
            <person name="Cooksey A.M."/>
            <person name="Castoe T.A."/>
            <person name="Crawford N.G."/>
            <person name="Densmore L.D."/>
            <person name="Drew J.C."/>
            <person name="Edwards S.V."/>
            <person name="Faircloth B.C."/>
            <person name="Fujita M.K."/>
            <person name="Greenwold M.J."/>
            <person name="Hoffmann F.G."/>
            <person name="Howard J.M."/>
            <person name="Iguchi T."/>
            <person name="Janes D.E."/>
            <person name="Khan S.Y."/>
            <person name="Kohno S."/>
            <person name="de Koning A.J."/>
            <person name="Lance S.L."/>
            <person name="McCarthy F.M."/>
            <person name="McCormack J.E."/>
            <person name="Merchant M.E."/>
            <person name="Peterson D.G."/>
            <person name="Pollock D.D."/>
            <person name="Pourmand N."/>
            <person name="Raney B.J."/>
            <person name="Roessler K.A."/>
            <person name="Sanford J.R."/>
            <person name="Sawyer R.H."/>
            <person name="Schmidt C.J."/>
            <person name="Triplett E.W."/>
            <person name="Tuberville T.D."/>
            <person name="Venegas-Anaya M."/>
            <person name="Howard J.T."/>
            <person name="Jarvis E.D."/>
            <person name="Guillette L.J.Jr."/>
            <person name="Glenn T.C."/>
            <person name="Green R.E."/>
            <person name="Ray D.A."/>
        </authorList>
    </citation>
    <scope>NUCLEOTIDE SEQUENCE [LARGE SCALE GENOMIC DNA]</scope>
    <source>
        <strain evidence="2">KSC_2009_1</strain>
    </source>
</reference>
<proteinExistence type="predicted"/>
<feature type="region of interest" description="Disordered" evidence="1">
    <location>
        <begin position="66"/>
        <end position="92"/>
    </location>
</feature>
<sequence>MEIGTVLIPTKLGELFQQLGLLHPSQVGIRSEPNSHMVERELKAFCQIMREAIVQEETELGLTAGTDTKLTSEQGSSGTAVVRRTVDTMADL</sequence>
<feature type="compositionally biased region" description="Polar residues" evidence="1">
    <location>
        <begin position="66"/>
        <end position="79"/>
    </location>
</feature>
<dbReference type="AlphaFoldDB" id="A0A151MVE2"/>
<dbReference type="Proteomes" id="UP000050525">
    <property type="component" value="Unassembled WGS sequence"/>
</dbReference>
<gene>
    <name evidence="2" type="ORF">Y1Q_0005322</name>
</gene>
<dbReference type="EMBL" id="AKHW03004889">
    <property type="protein sequence ID" value="KYO28516.1"/>
    <property type="molecule type" value="Genomic_DNA"/>
</dbReference>